<dbReference type="GO" id="GO:0016791">
    <property type="term" value="F:phosphatase activity"/>
    <property type="evidence" value="ECO:0007669"/>
    <property type="project" value="TreeGrafter"/>
</dbReference>
<sequence length="246" mass="27739">MTQPIYAVGDIHGQLSQLERVLTLIEKDGGPDSKVVFLGDYADRGPDSRGVIDLLIEGQAQGRDWSFLKGNHDRMFCWFMQDYPKHDAYLPVALYWLHGRLGGDTTLASYGVEFTESTRELEVHRMAQEVVPASHLRFLDQTQLSFETDALFFAHAGIRPGVPLDKQTEHDLLWIRHEFHNDPRPHPKVIVHGHTPVGQAQHYGNRINLDSGAGYGKDLTVAVFEGHDCWCLTDSGRVPISREQAD</sequence>
<accession>A0A6P0C5K2</accession>
<protein>
    <submittedName>
        <fullName evidence="2">Serine/threonine protein phosphatase</fullName>
    </submittedName>
</protein>
<dbReference type="GO" id="GO:0008803">
    <property type="term" value="F:bis(5'-nucleosyl)-tetraphosphatase (symmetrical) activity"/>
    <property type="evidence" value="ECO:0007669"/>
    <property type="project" value="TreeGrafter"/>
</dbReference>
<reference evidence="2 3" key="1">
    <citation type="submission" date="2020-01" db="EMBL/GenBank/DDBJ databases">
        <title>Sulfitobacter sediminilitoris sp. nov., isolated from a tidal flat.</title>
        <authorList>
            <person name="Park S."/>
            <person name="Yoon J.-H."/>
        </authorList>
    </citation>
    <scope>NUCLEOTIDE SEQUENCE [LARGE SCALE GENOMIC DNA]</scope>
    <source>
        <strain evidence="2 3">JBTF-M27</strain>
    </source>
</reference>
<gene>
    <name evidence="2" type="ORF">GV827_03360</name>
</gene>
<evidence type="ECO:0000313" key="3">
    <source>
        <dbReference type="Proteomes" id="UP000468591"/>
    </source>
</evidence>
<dbReference type="PANTHER" id="PTHR42850">
    <property type="entry name" value="METALLOPHOSPHOESTERASE"/>
    <property type="match status" value="1"/>
</dbReference>
<name>A0A6P0C5K2_9RHOB</name>
<dbReference type="InterPro" id="IPR004843">
    <property type="entry name" value="Calcineurin-like_PHP"/>
</dbReference>
<dbReference type="PRINTS" id="PR00114">
    <property type="entry name" value="STPHPHTASE"/>
</dbReference>
<evidence type="ECO:0000259" key="1">
    <source>
        <dbReference type="Pfam" id="PF00149"/>
    </source>
</evidence>
<dbReference type="Pfam" id="PF00149">
    <property type="entry name" value="Metallophos"/>
    <property type="match status" value="1"/>
</dbReference>
<dbReference type="GO" id="GO:0005737">
    <property type="term" value="C:cytoplasm"/>
    <property type="evidence" value="ECO:0007669"/>
    <property type="project" value="TreeGrafter"/>
</dbReference>
<dbReference type="AlphaFoldDB" id="A0A6P0C5K2"/>
<comment type="caution">
    <text evidence="2">The sequence shown here is derived from an EMBL/GenBank/DDBJ whole genome shotgun (WGS) entry which is preliminary data.</text>
</comment>
<proteinExistence type="predicted"/>
<dbReference type="Proteomes" id="UP000468591">
    <property type="component" value="Unassembled WGS sequence"/>
</dbReference>
<dbReference type="PANTHER" id="PTHR42850:SF4">
    <property type="entry name" value="ZINC-DEPENDENT ENDOPOLYPHOSPHATASE"/>
    <property type="match status" value="1"/>
</dbReference>
<dbReference type="Gene3D" id="3.60.21.10">
    <property type="match status" value="1"/>
</dbReference>
<dbReference type="InterPro" id="IPR029052">
    <property type="entry name" value="Metallo-depent_PP-like"/>
</dbReference>
<dbReference type="EMBL" id="JAABNT010000002">
    <property type="protein sequence ID" value="NEK21439.1"/>
    <property type="molecule type" value="Genomic_DNA"/>
</dbReference>
<keyword evidence="3" id="KW-1185">Reference proteome</keyword>
<dbReference type="InterPro" id="IPR050126">
    <property type="entry name" value="Ap4A_hydrolase"/>
</dbReference>
<dbReference type="InterPro" id="IPR006186">
    <property type="entry name" value="Ser/Thr-sp_prot-phosphatase"/>
</dbReference>
<dbReference type="SUPFAM" id="SSF56300">
    <property type="entry name" value="Metallo-dependent phosphatases"/>
    <property type="match status" value="1"/>
</dbReference>
<organism evidence="2 3">
    <name type="scientific">Sulfitobacter sediminilitoris</name>
    <dbReference type="NCBI Taxonomy" id="2698830"/>
    <lineage>
        <taxon>Bacteria</taxon>
        <taxon>Pseudomonadati</taxon>
        <taxon>Pseudomonadota</taxon>
        <taxon>Alphaproteobacteria</taxon>
        <taxon>Rhodobacterales</taxon>
        <taxon>Roseobacteraceae</taxon>
        <taxon>Sulfitobacter</taxon>
    </lineage>
</organism>
<dbReference type="CDD" id="cd00144">
    <property type="entry name" value="MPP_PPP_family"/>
    <property type="match status" value="1"/>
</dbReference>
<feature type="domain" description="Calcineurin-like phosphoesterase" evidence="1">
    <location>
        <begin position="4"/>
        <end position="228"/>
    </location>
</feature>
<dbReference type="GO" id="GO:0110154">
    <property type="term" value="P:RNA decapping"/>
    <property type="evidence" value="ECO:0007669"/>
    <property type="project" value="TreeGrafter"/>
</dbReference>
<dbReference type="RefSeq" id="WP_164352296.1">
    <property type="nucleotide sequence ID" value="NZ_JAABNT010000002.1"/>
</dbReference>
<evidence type="ECO:0000313" key="2">
    <source>
        <dbReference type="EMBL" id="NEK21439.1"/>
    </source>
</evidence>